<feature type="region of interest" description="Disordered" evidence="2">
    <location>
        <begin position="270"/>
        <end position="662"/>
    </location>
</feature>
<dbReference type="Proteomes" id="UP000322225">
    <property type="component" value="Chromosome 4"/>
</dbReference>
<feature type="compositionally biased region" description="Low complexity" evidence="2">
    <location>
        <begin position="16"/>
        <end position="28"/>
    </location>
</feature>
<dbReference type="GO" id="GO:0005737">
    <property type="term" value="C:cytoplasm"/>
    <property type="evidence" value="ECO:0007669"/>
    <property type="project" value="TreeGrafter"/>
</dbReference>
<feature type="compositionally biased region" description="Polar residues" evidence="2">
    <location>
        <begin position="1547"/>
        <end position="1556"/>
    </location>
</feature>
<feature type="compositionally biased region" description="Polar residues" evidence="2">
    <location>
        <begin position="1694"/>
        <end position="1707"/>
    </location>
</feature>
<dbReference type="InterPro" id="IPR011989">
    <property type="entry name" value="ARM-like"/>
</dbReference>
<dbReference type="PANTHER" id="PTHR10648:SF1">
    <property type="entry name" value="SERINE_THREONINE-PROTEIN PHOSPHATASE 4 REGULATORY SUBUNIT 1"/>
    <property type="match status" value="1"/>
</dbReference>
<feature type="compositionally biased region" description="Low complexity" evidence="2">
    <location>
        <begin position="561"/>
        <end position="571"/>
    </location>
</feature>
<name>A0A5M6BUC5_9TREE</name>
<keyword evidence="1" id="KW-0677">Repeat</keyword>
<dbReference type="RefSeq" id="XP_031858729.1">
    <property type="nucleotide sequence ID" value="XM_032006948.1"/>
</dbReference>
<dbReference type="SUPFAM" id="SSF48371">
    <property type="entry name" value="ARM repeat"/>
    <property type="match status" value="1"/>
</dbReference>
<feature type="compositionally biased region" description="Polar residues" evidence="2">
    <location>
        <begin position="493"/>
        <end position="503"/>
    </location>
</feature>
<keyword evidence="4" id="KW-1185">Reference proteome</keyword>
<protein>
    <submittedName>
        <fullName evidence="3">Uncharacterized protein</fullName>
    </submittedName>
</protein>
<proteinExistence type="predicted"/>
<feature type="compositionally biased region" description="Polar residues" evidence="2">
    <location>
        <begin position="1673"/>
        <end position="1686"/>
    </location>
</feature>
<dbReference type="InterPro" id="IPR051023">
    <property type="entry name" value="PP2A_Regulatory_Subunit_A"/>
</dbReference>
<feature type="compositionally biased region" description="Low complexity" evidence="2">
    <location>
        <begin position="890"/>
        <end position="903"/>
    </location>
</feature>
<feature type="compositionally biased region" description="Low complexity" evidence="2">
    <location>
        <begin position="121"/>
        <end position="133"/>
    </location>
</feature>
<feature type="compositionally biased region" description="Pro residues" evidence="2">
    <location>
        <begin position="522"/>
        <end position="533"/>
    </location>
</feature>
<dbReference type="GO" id="GO:0019888">
    <property type="term" value="F:protein phosphatase regulator activity"/>
    <property type="evidence" value="ECO:0007669"/>
    <property type="project" value="TreeGrafter"/>
</dbReference>
<feature type="compositionally biased region" description="Low complexity" evidence="2">
    <location>
        <begin position="52"/>
        <end position="74"/>
    </location>
</feature>
<evidence type="ECO:0000313" key="4">
    <source>
        <dbReference type="Proteomes" id="UP000322225"/>
    </source>
</evidence>
<organism evidence="3 4">
    <name type="scientific">Kwoniella shandongensis</name>
    <dbReference type="NCBI Taxonomy" id="1734106"/>
    <lineage>
        <taxon>Eukaryota</taxon>
        <taxon>Fungi</taxon>
        <taxon>Dikarya</taxon>
        <taxon>Basidiomycota</taxon>
        <taxon>Agaricomycotina</taxon>
        <taxon>Tremellomycetes</taxon>
        <taxon>Tremellales</taxon>
        <taxon>Cryptococcaceae</taxon>
        <taxon>Kwoniella</taxon>
    </lineage>
</organism>
<feature type="compositionally biased region" description="Low complexity" evidence="2">
    <location>
        <begin position="511"/>
        <end position="521"/>
    </location>
</feature>
<reference evidence="3" key="1">
    <citation type="submission" date="2017-08" db="EMBL/GenBank/DDBJ databases">
        <authorList>
            <person name="Cuomo C."/>
            <person name="Billmyre B."/>
            <person name="Heitman J."/>
        </authorList>
    </citation>
    <scope>NUCLEOTIDE SEQUENCE</scope>
    <source>
        <strain evidence="3">CBS 12478</strain>
    </source>
</reference>
<gene>
    <name evidence="3" type="ORF">CI109_102561</name>
</gene>
<feature type="compositionally biased region" description="Low complexity" evidence="2">
    <location>
        <begin position="300"/>
        <end position="311"/>
    </location>
</feature>
<feature type="compositionally biased region" description="Polar residues" evidence="2">
    <location>
        <begin position="581"/>
        <end position="594"/>
    </location>
</feature>
<feature type="compositionally biased region" description="Pro residues" evidence="2">
    <location>
        <begin position="38"/>
        <end position="51"/>
    </location>
</feature>
<dbReference type="KEGG" id="ksn:43591114"/>
<feature type="compositionally biased region" description="Polar residues" evidence="2">
    <location>
        <begin position="110"/>
        <end position="120"/>
    </location>
</feature>
<feature type="compositionally biased region" description="Basic residues" evidence="2">
    <location>
        <begin position="1611"/>
        <end position="1622"/>
    </location>
</feature>
<dbReference type="OrthoDB" id="340346at2759"/>
<dbReference type="GeneID" id="43591114"/>
<feature type="compositionally biased region" description="Low complexity" evidence="2">
    <location>
        <begin position="1566"/>
        <end position="1598"/>
    </location>
</feature>
<dbReference type="InterPro" id="IPR016024">
    <property type="entry name" value="ARM-type_fold"/>
</dbReference>
<dbReference type="EMBL" id="CP144054">
    <property type="protein sequence ID" value="WWD18112.1"/>
    <property type="molecule type" value="Genomic_DNA"/>
</dbReference>
<feature type="compositionally biased region" description="Pro residues" evidence="2">
    <location>
        <begin position="431"/>
        <end position="448"/>
    </location>
</feature>
<evidence type="ECO:0000313" key="3">
    <source>
        <dbReference type="EMBL" id="WWD18112.1"/>
    </source>
</evidence>
<feature type="compositionally biased region" description="Basic and acidic residues" evidence="2">
    <location>
        <begin position="134"/>
        <end position="146"/>
    </location>
</feature>
<evidence type="ECO:0000256" key="1">
    <source>
        <dbReference type="ARBA" id="ARBA00022737"/>
    </source>
</evidence>
<feature type="compositionally biased region" description="Low complexity" evidence="2">
    <location>
        <begin position="158"/>
        <end position="167"/>
    </location>
</feature>
<feature type="compositionally biased region" description="Polar residues" evidence="2">
    <location>
        <begin position="1624"/>
        <end position="1660"/>
    </location>
</feature>
<feature type="compositionally biased region" description="Basic and acidic residues" evidence="2">
    <location>
        <begin position="597"/>
        <end position="609"/>
    </location>
</feature>
<reference evidence="3" key="2">
    <citation type="submission" date="2024-01" db="EMBL/GenBank/DDBJ databases">
        <title>Comparative genomics of Cryptococcus and Kwoniella reveals pathogenesis evolution and contrasting modes of karyotype evolution via chromosome fusion or intercentromeric recombination.</title>
        <authorList>
            <person name="Coelho M.A."/>
            <person name="David-Palma M."/>
            <person name="Shea T."/>
            <person name="Bowers K."/>
            <person name="McGinley-Smith S."/>
            <person name="Mohammad A.W."/>
            <person name="Gnirke A."/>
            <person name="Yurkov A.M."/>
            <person name="Nowrousian M."/>
            <person name="Sun S."/>
            <person name="Cuomo C.A."/>
            <person name="Heitman J."/>
        </authorList>
    </citation>
    <scope>NUCLEOTIDE SEQUENCE</scope>
    <source>
        <strain evidence="3">CBS 12478</strain>
    </source>
</reference>
<feature type="compositionally biased region" description="Low complexity" evidence="2">
    <location>
        <begin position="370"/>
        <end position="384"/>
    </location>
</feature>
<dbReference type="Gene3D" id="1.25.10.10">
    <property type="entry name" value="Leucine-rich Repeat Variant"/>
    <property type="match status" value="1"/>
</dbReference>
<feature type="region of interest" description="Disordered" evidence="2">
    <location>
        <begin position="1"/>
        <end position="189"/>
    </location>
</feature>
<feature type="region of interest" description="Disordered" evidence="2">
    <location>
        <begin position="852"/>
        <end position="903"/>
    </location>
</feature>
<feature type="compositionally biased region" description="Pro residues" evidence="2">
    <location>
        <begin position="82"/>
        <end position="92"/>
    </location>
</feature>
<feature type="compositionally biased region" description="Low complexity" evidence="2">
    <location>
        <begin position="852"/>
        <end position="876"/>
    </location>
</feature>
<feature type="region of interest" description="Disordered" evidence="2">
    <location>
        <begin position="1526"/>
        <end position="1759"/>
    </location>
</feature>
<feature type="compositionally biased region" description="Basic and acidic residues" evidence="2">
    <location>
        <begin position="1535"/>
        <end position="1546"/>
    </location>
</feature>
<feature type="compositionally biased region" description="Basic and acidic residues" evidence="2">
    <location>
        <begin position="1734"/>
        <end position="1746"/>
    </location>
</feature>
<accession>A0A5M6BUC5</accession>
<feature type="compositionally biased region" description="Polar residues" evidence="2">
    <location>
        <begin position="396"/>
        <end position="405"/>
    </location>
</feature>
<evidence type="ECO:0000256" key="2">
    <source>
        <dbReference type="SAM" id="MobiDB-lite"/>
    </source>
</evidence>
<dbReference type="PANTHER" id="PTHR10648">
    <property type="entry name" value="SERINE/THREONINE-PROTEIN PHOSPHATASE PP2A 65 KDA REGULATORY SUBUNIT"/>
    <property type="match status" value="1"/>
</dbReference>
<sequence>MESREGDDSSGGGSGRPSSSGGSSTTSPNPNDSGGLMSPPPPPPDFNPPADFPLDSPAASISPPPGSTTNSPTTFSAFSRPYDPPPIAPPSHPQITSPTGLQRPGFPSINRISSDSINTPGSGNSSISSNQSEGGEHLAEAREKLLSESSTSTPALMRSRSNSVSGSGNEGFKMSLISATPPSEPIFRDIDKELGELEALERAGSSRSRRLSSGVLEELENEQDLPIEHAWDSVWPAPGSNHRNAPPEPLPSRFPIAPVSPFVTPSFSPAIIPISNNPANSRKPPSPIINPHDPVSPNRGGSSPIPGGAIPFRFSPRAGPSSPVNETLYHPHEMFQSGRRQSITSDVPLLAHSPPGAGPMSIGLSRHSRSLSNSSASNSIGSNSPQGRLNFEKTQQRISSLNRSPPKSPMKRPTKLSSEVGRPASPVQSSSPPPIPDPELPAAAPPNRPMNTAASPPVSALTKGRPRGHSLSAVMSSQPFALDPPEAGPSDYYKTSPTKSARSPKQDDDPSALGSSSSLPPIALPPPVAPPVPINFDPDTRPEVQTFPPLGHRSPSPPLFAPLARPANLRRALSDYDTKSRSTVPPSFHRTLSITAELDKSPNADKRSSDQSQGSSYHFDSADPTRSPRRSPRALPFSTVPTSSIPDLESEDSSWSSSNRPPVHALQMPETPFWPGANGENAFMDEEDFVDEGDVLPQGETHMDVTFDDEGLNTLERIFLLSKSEYPFHRAYVARVLGDLLNDVDPCESVEYVLPLLSGFSMDDDESVKEAFASELHRILWYFYSTCKLSVDDGEGGVEVIEEPDETVRTLDRPAEPRKETMTITSEGMNVVPKPTPQEIAENAMPIIGSSSSISPLSVGPSSSISSSSSRTRPGSTNFSPAADDSIDVSTPNSSLSTSSQETAYSPGLFIKPHTDDDFGETGYTKDSGILVDRPVLSVSFFTPLVGSLLLNQNPVISESVRNGVVAVLGRLRGHGEITLETWGQAALQPEPDERRSFATQTGPHQHDLRPFTSEAKSVVEHELLQGIIIGMGQLSTEMPELLLEGSDVADEELRDQEAFHLQLVQEATAGRATSMNLIGSVCEFYESEEIVQHGFFDEVLAAGDGDVPVRAEAAVAMSCLAKMAPVEQVYQMLPLFEYFCEDENDHVKQSACLSLPALCRRIESLDYRRSFAIKAVQTLTACTEDVRCAALEMLGEVIHIFHEDPRGPPPELLDVYTDDSEVMDGERDSDWDVVAMFNFPGVCLTLGSDRWSEIRDLFVRLQARAGDKVTRTTASCLHELAKILRPDQVVQDLLPVYRNLLEDTEEIRERIYEHVNVVIASVPQDIGWELFDHLATGWKAGTLGGWRAREKLALHISSFLETFHGGHEVDEVLEMMRDALLDPFAAVRDAATKGIPKAYEVLGSDSKIAKKFRDILLDLGDASSFKQRLTFVRCLREFVKPPPNRSAFEDFFLPVLPRLSQDVVDVRLGLAQIIADLFVVGAYYSEVASNVPRMIERLADALSQDDAVDVRDTVKKVDLERIGKGKGVPYEVQPADRPDRSKKPGDNSTSLSPTISRKPFTGGMEASASSSTGGGAAAAAESARASASAASNASSNESDSEDESSAAKKTPSHRSPSKGRSKFGSTNKELTPTLKSRTKQQEPSTLRSGSGSGTPTKAVSESFDEGSHTSEIHSNSTHPLSSPSITLRRPSDGPSTKVGSSFSQLGALSGSDEGSGDVTPTPYVPKGDEEGEGKEKTRSAVREDPFSVQFGRATEAEE</sequence>